<accession>A0ABM3FQ95</accession>
<keyword evidence="1" id="KW-1185">Reference proteome</keyword>
<organism evidence="1 2">
    <name type="scientific">Neodiprion lecontei</name>
    <name type="common">Redheaded pine sawfly</name>
    <dbReference type="NCBI Taxonomy" id="441921"/>
    <lineage>
        <taxon>Eukaryota</taxon>
        <taxon>Metazoa</taxon>
        <taxon>Ecdysozoa</taxon>
        <taxon>Arthropoda</taxon>
        <taxon>Hexapoda</taxon>
        <taxon>Insecta</taxon>
        <taxon>Pterygota</taxon>
        <taxon>Neoptera</taxon>
        <taxon>Endopterygota</taxon>
        <taxon>Hymenoptera</taxon>
        <taxon>Tenthredinoidea</taxon>
        <taxon>Diprionidae</taxon>
        <taxon>Diprioninae</taxon>
        <taxon>Neodiprion</taxon>
    </lineage>
</organism>
<dbReference type="SUPFAM" id="SSF53098">
    <property type="entry name" value="Ribonuclease H-like"/>
    <property type="match status" value="1"/>
</dbReference>
<dbReference type="RefSeq" id="XP_046590210.1">
    <property type="nucleotide sequence ID" value="XM_046734254.1"/>
</dbReference>
<dbReference type="PANTHER" id="PTHR47501">
    <property type="entry name" value="TRANSPOSASE-RELATED"/>
    <property type="match status" value="1"/>
</dbReference>
<evidence type="ECO:0000313" key="1">
    <source>
        <dbReference type="Proteomes" id="UP000829291"/>
    </source>
</evidence>
<gene>
    <name evidence="2" type="primary">LOC124293410</name>
</gene>
<proteinExistence type="predicted"/>
<reference evidence="2" key="1">
    <citation type="submission" date="2025-08" db="UniProtKB">
        <authorList>
            <consortium name="RefSeq"/>
        </authorList>
    </citation>
    <scope>IDENTIFICATION</scope>
    <source>
        <tissue evidence="2">Thorax and Abdomen</tissue>
    </source>
</reference>
<sequence>MDEVRAHDDKYAGYKTYCSEKRAKLAEEEPSKRSACKFSQTKFEENVTNYILESMAPLRTVDMASFRKIFDDFAIKKNGEPLKHLSRRSLSRKIVENFDNRMIQIKKHIDERATVVCTTADVWSNNCRRFMGVTVHWIDQGNLQRKSAAIACRRFSGTHSYDRIAALLTEIHSTFKLNPEKVVAVVTDNGSNFIKAFRVFGVNMPDDFFYAGLTSGNAGGSTIEDENSASDLEYTTIAEDTAAYENMPDDDSQNFELPKHFRCASHTLNLIATQDALKGIKCSEQLSASHSEVMDRCTELWRITRSPKNYEILKEALEVALLRPVVVRWNSLYDSFLQLIALKDKLPDASAMIGIRYPLRDSDFKYIENYVECLRPIAEAIDKLQGEEFGYYGYVLPTLITTTRKLKILTEKPQMHSYLPVIQALIVGLEIRFSNFFRIEKEGEYAAVASISHPRFKAHWLGFFPNNIQEKIRTVVINAAQHELEADVISPHPEVEEHSDCFDFGPTSVTFGRSSVVFRNEDPEVQIIQFTKERSTDLVLLDSYPLHTVNTPHKQPKHDTPKPHTKPEQYILESASNGNENNTNMEHKILRKHRRRHRRILTKSPRLSNGL</sequence>
<protein>
    <submittedName>
        <fullName evidence="2">Uncharacterized protein LOC124293410</fullName>
    </submittedName>
</protein>
<dbReference type="Proteomes" id="UP000829291">
    <property type="component" value="Chromosome 3"/>
</dbReference>
<dbReference type="GeneID" id="124293410"/>
<dbReference type="InterPro" id="IPR012337">
    <property type="entry name" value="RNaseH-like_sf"/>
</dbReference>
<name>A0ABM3FQ95_NEOLC</name>
<evidence type="ECO:0000313" key="2">
    <source>
        <dbReference type="RefSeq" id="XP_046590210.1"/>
    </source>
</evidence>
<dbReference type="PANTHER" id="PTHR47501:SF5">
    <property type="entry name" value="HAT C-TERMINAL DIMERISATION DOMAIN-CONTAINING PROTEIN"/>
    <property type="match status" value="1"/>
</dbReference>